<feature type="region of interest" description="Disordered" evidence="1">
    <location>
        <begin position="1"/>
        <end position="35"/>
    </location>
</feature>
<organism evidence="2 3">
    <name type="scientific">Rhodotorula diobovata</name>
    <dbReference type="NCBI Taxonomy" id="5288"/>
    <lineage>
        <taxon>Eukaryota</taxon>
        <taxon>Fungi</taxon>
        <taxon>Dikarya</taxon>
        <taxon>Basidiomycota</taxon>
        <taxon>Pucciniomycotina</taxon>
        <taxon>Microbotryomycetes</taxon>
        <taxon>Sporidiobolales</taxon>
        <taxon>Sporidiobolaceae</taxon>
        <taxon>Rhodotorula</taxon>
    </lineage>
</organism>
<dbReference type="EMBL" id="SOZI01000097">
    <property type="protein sequence ID" value="TNY19390.1"/>
    <property type="molecule type" value="Genomic_DNA"/>
</dbReference>
<sequence>MCNFCPQTPLPPPPRRHPAPHWPPPLRPHGRPPRLPPLCAARTPSCFPSAPTTAPLARTHARTYDRPPSTRLASPRLPPVFLVVPPPSRPPLSSSSSSSSLSSWLWFSSSPCCRQCLSSFAGSRPVCSQEAIAFVVLPVSYIVPCTVVSTPPLDSPRCLPDSPRCFPVPLPPTSPLAPSLSPPF</sequence>
<comment type="caution">
    <text evidence="2">The sequence shown here is derived from an EMBL/GenBank/DDBJ whole genome shotgun (WGS) entry which is preliminary data.</text>
</comment>
<gene>
    <name evidence="2" type="ORF">DMC30DRAFT_400555</name>
</gene>
<evidence type="ECO:0000313" key="2">
    <source>
        <dbReference type="EMBL" id="TNY19390.1"/>
    </source>
</evidence>
<dbReference type="AlphaFoldDB" id="A0A5C5FRF6"/>
<accession>A0A5C5FRF6</accession>
<evidence type="ECO:0000256" key="1">
    <source>
        <dbReference type="SAM" id="MobiDB-lite"/>
    </source>
</evidence>
<feature type="region of interest" description="Disordered" evidence="1">
    <location>
        <begin position="49"/>
        <end position="73"/>
    </location>
</feature>
<evidence type="ECO:0000313" key="3">
    <source>
        <dbReference type="Proteomes" id="UP000311382"/>
    </source>
</evidence>
<proteinExistence type="predicted"/>
<protein>
    <submittedName>
        <fullName evidence="2">Uncharacterized protein</fullName>
    </submittedName>
</protein>
<dbReference type="Proteomes" id="UP000311382">
    <property type="component" value="Unassembled WGS sequence"/>
</dbReference>
<reference evidence="2 3" key="1">
    <citation type="submission" date="2019-03" db="EMBL/GenBank/DDBJ databases">
        <title>Rhodosporidium diobovatum UCD-FST 08-225 genome sequencing, assembly, and annotation.</title>
        <authorList>
            <person name="Fakankun I.U."/>
            <person name="Fristensky B."/>
            <person name="Levin D.B."/>
        </authorList>
    </citation>
    <scope>NUCLEOTIDE SEQUENCE [LARGE SCALE GENOMIC DNA]</scope>
    <source>
        <strain evidence="2 3">UCD-FST 08-225</strain>
    </source>
</reference>
<keyword evidence="3" id="KW-1185">Reference proteome</keyword>
<name>A0A5C5FRF6_9BASI</name>